<organism evidence="2 3">
    <name type="scientific">Dokdonia genika</name>
    <dbReference type="NCBI Taxonomy" id="308113"/>
    <lineage>
        <taxon>Bacteria</taxon>
        <taxon>Pseudomonadati</taxon>
        <taxon>Bacteroidota</taxon>
        <taxon>Flavobacteriia</taxon>
        <taxon>Flavobacteriales</taxon>
        <taxon>Flavobacteriaceae</taxon>
        <taxon>Dokdonia</taxon>
    </lineage>
</organism>
<dbReference type="Pfam" id="PF11396">
    <property type="entry name" value="PepSY_like"/>
    <property type="match status" value="1"/>
</dbReference>
<evidence type="ECO:0000259" key="1">
    <source>
        <dbReference type="Pfam" id="PF11396"/>
    </source>
</evidence>
<keyword evidence="3" id="KW-1185">Reference proteome</keyword>
<feature type="domain" description="Putative beta-lactamase-inhibitor-like PepSY-like" evidence="1">
    <location>
        <begin position="9"/>
        <end position="97"/>
    </location>
</feature>
<evidence type="ECO:0000313" key="2">
    <source>
        <dbReference type="EMBL" id="MFC4689915.1"/>
    </source>
</evidence>
<dbReference type="SUPFAM" id="SSF160574">
    <property type="entry name" value="BT0923-like"/>
    <property type="match status" value="1"/>
</dbReference>
<dbReference type="Proteomes" id="UP001595878">
    <property type="component" value="Unassembled WGS sequence"/>
</dbReference>
<dbReference type="Gene3D" id="3.10.450.360">
    <property type="match status" value="1"/>
</dbReference>
<comment type="caution">
    <text evidence="2">The sequence shown here is derived from an EMBL/GenBank/DDBJ whole genome shotgun (WGS) entry which is preliminary data.</text>
</comment>
<sequence length="102" mass="12023">MEWERSGTDYKVEFEVNGLEREIWFNKEGDTVRTELEIVRTELPTELAQFIKRDYPDYSIDEVKSTFRDGVTTYEVELEKGWFDEVVIRYSAAGKVLSISKD</sequence>
<dbReference type="InterPro" id="IPR021533">
    <property type="entry name" value="PepSY-like"/>
</dbReference>
<reference evidence="3" key="1">
    <citation type="journal article" date="2019" name="Int. J. Syst. Evol. Microbiol.">
        <title>The Global Catalogue of Microorganisms (GCM) 10K type strain sequencing project: providing services to taxonomists for standard genome sequencing and annotation.</title>
        <authorList>
            <consortium name="The Broad Institute Genomics Platform"/>
            <consortium name="The Broad Institute Genome Sequencing Center for Infectious Disease"/>
            <person name="Wu L."/>
            <person name="Ma J."/>
        </authorList>
    </citation>
    <scope>NUCLEOTIDE SEQUENCE [LARGE SCALE GENOMIC DNA]</scope>
    <source>
        <strain evidence="3">CGMCC 4.7427</strain>
    </source>
</reference>
<evidence type="ECO:0000313" key="3">
    <source>
        <dbReference type="Proteomes" id="UP001595878"/>
    </source>
</evidence>
<protein>
    <submittedName>
        <fullName evidence="2">PepSY-like domain-containing protein</fullName>
    </submittedName>
</protein>
<accession>A0ABV9L8H4</accession>
<name>A0ABV9L8H4_9FLAO</name>
<proteinExistence type="predicted"/>
<dbReference type="RefSeq" id="WP_380032980.1">
    <property type="nucleotide sequence ID" value="NZ_JBHSHB010000008.1"/>
</dbReference>
<gene>
    <name evidence="2" type="ORF">ACFO5T_05690</name>
</gene>
<dbReference type="EMBL" id="JBHSHB010000008">
    <property type="protein sequence ID" value="MFC4689915.1"/>
    <property type="molecule type" value="Genomic_DNA"/>
</dbReference>